<dbReference type="SUPFAM" id="SSF46785">
    <property type="entry name" value="Winged helix' DNA-binding domain"/>
    <property type="match status" value="1"/>
</dbReference>
<feature type="domain" description="HTH arsR-type" evidence="5">
    <location>
        <begin position="83"/>
        <end position="177"/>
    </location>
</feature>
<feature type="region of interest" description="Disordered" evidence="4">
    <location>
        <begin position="19"/>
        <end position="70"/>
    </location>
</feature>
<proteinExistence type="predicted"/>
<dbReference type="PANTHER" id="PTHR43132">
    <property type="entry name" value="ARSENICAL RESISTANCE OPERON REPRESSOR ARSR-RELATED"/>
    <property type="match status" value="1"/>
</dbReference>
<comment type="caution">
    <text evidence="6">The sequence shown here is derived from an EMBL/GenBank/DDBJ whole genome shotgun (WGS) entry which is preliminary data.</text>
</comment>
<dbReference type="EMBL" id="BAAANO010000014">
    <property type="protein sequence ID" value="GAA2006632.1"/>
    <property type="molecule type" value="Genomic_DNA"/>
</dbReference>
<evidence type="ECO:0000256" key="4">
    <source>
        <dbReference type="SAM" id="MobiDB-lite"/>
    </source>
</evidence>
<dbReference type="CDD" id="cd00090">
    <property type="entry name" value="HTH_ARSR"/>
    <property type="match status" value="1"/>
</dbReference>
<dbReference type="Gene3D" id="1.10.10.10">
    <property type="entry name" value="Winged helix-like DNA-binding domain superfamily/Winged helix DNA-binding domain"/>
    <property type="match status" value="1"/>
</dbReference>
<dbReference type="SMART" id="SM00418">
    <property type="entry name" value="HTH_ARSR"/>
    <property type="match status" value="1"/>
</dbReference>
<name>A0ABN2TE64_9MICO</name>
<evidence type="ECO:0000256" key="1">
    <source>
        <dbReference type="ARBA" id="ARBA00023015"/>
    </source>
</evidence>
<dbReference type="Pfam" id="PF01022">
    <property type="entry name" value="HTH_5"/>
    <property type="match status" value="1"/>
</dbReference>
<dbReference type="InterPro" id="IPR051011">
    <property type="entry name" value="Metal_resp_trans_reg"/>
</dbReference>
<dbReference type="PRINTS" id="PR00778">
    <property type="entry name" value="HTHARSR"/>
</dbReference>
<keyword evidence="1" id="KW-0805">Transcription regulation</keyword>
<dbReference type="InterPro" id="IPR011991">
    <property type="entry name" value="ArsR-like_HTH"/>
</dbReference>
<keyword evidence="2" id="KW-0238">DNA-binding</keyword>
<feature type="compositionally biased region" description="Polar residues" evidence="4">
    <location>
        <begin position="43"/>
        <end position="52"/>
    </location>
</feature>
<dbReference type="PANTHER" id="PTHR43132:SF6">
    <property type="entry name" value="HTH-TYPE TRANSCRIPTIONAL REPRESSOR CZRA"/>
    <property type="match status" value="1"/>
</dbReference>
<organism evidence="6 7">
    <name type="scientific">Brevibacterium samyangense</name>
    <dbReference type="NCBI Taxonomy" id="366888"/>
    <lineage>
        <taxon>Bacteria</taxon>
        <taxon>Bacillati</taxon>
        <taxon>Actinomycetota</taxon>
        <taxon>Actinomycetes</taxon>
        <taxon>Micrococcales</taxon>
        <taxon>Brevibacteriaceae</taxon>
        <taxon>Brevibacterium</taxon>
    </lineage>
</organism>
<keyword evidence="7" id="KW-1185">Reference proteome</keyword>
<feature type="compositionally biased region" description="Basic and acidic residues" evidence="4">
    <location>
        <begin position="53"/>
        <end position="62"/>
    </location>
</feature>
<evidence type="ECO:0000256" key="3">
    <source>
        <dbReference type="ARBA" id="ARBA00023163"/>
    </source>
</evidence>
<gene>
    <name evidence="6" type="ORF">GCM10009755_15940</name>
</gene>
<evidence type="ECO:0000259" key="5">
    <source>
        <dbReference type="PROSITE" id="PS50987"/>
    </source>
</evidence>
<dbReference type="NCBIfam" id="NF033788">
    <property type="entry name" value="HTH_metalloreg"/>
    <property type="match status" value="1"/>
</dbReference>
<protein>
    <recommendedName>
        <fullName evidence="5">HTH arsR-type domain-containing protein</fullName>
    </recommendedName>
</protein>
<dbReference type="PROSITE" id="PS50987">
    <property type="entry name" value="HTH_ARSR_2"/>
    <property type="match status" value="1"/>
</dbReference>
<dbReference type="Proteomes" id="UP001500755">
    <property type="component" value="Unassembled WGS sequence"/>
</dbReference>
<dbReference type="InterPro" id="IPR036388">
    <property type="entry name" value="WH-like_DNA-bd_sf"/>
</dbReference>
<evidence type="ECO:0000313" key="6">
    <source>
        <dbReference type="EMBL" id="GAA2006632.1"/>
    </source>
</evidence>
<accession>A0ABN2TE64</accession>
<dbReference type="InterPro" id="IPR036390">
    <property type="entry name" value="WH_DNA-bd_sf"/>
</dbReference>
<sequence length="177" mass="19116">MHNSSDPYEVQCKIRGMNFPETVGSTRADSTRADSARPGTVRPDTTQVGSTRSPHDHAAHDHSGHHHSVAAVAEESGLPLVPASLEAIDRTAEVFKALATSSRLRILLILSHGPSTVTGIVDLTDLSQPLVSQHLKLLRGLGLVEVQRRGREAIYSLKDDHVAHMVVDALAHVVEDH</sequence>
<keyword evidence="3" id="KW-0804">Transcription</keyword>
<reference evidence="6 7" key="1">
    <citation type="journal article" date="2019" name="Int. J. Syst. Evol. Microbiol.">
        <title>The Global Catalogue of Microorganisms (GCM) 10K type strain sequencing project: providing services to taxonomists for standard genome sequencing and annotation.</title>
        <authorList>
            <consortium name="The Broad Institute Genomics Platform"/>
            <consortium name="The Broad Institute Genome Sequencing Center for Infectious Disease"/>
            <person name="Wu L."/>
            <person name="Ma J."/>
        </authorList>
    </citation>
    <scope>NUCLEOTIDE SEQUENCE [LARGE SCALE GENOMIC DNA]</scope>
    <source>
        <strain evidence="6 7">JCM 14546</strain>
    </source>
</reference>
<evidence type="ECO:0000313" key="7">
    <source>
        <dbReference type="Proteomes" id="UP001500755"/>
    </source>
</evidence>
<dbReference type="InterPro" id="IPR001845">
    <property type="entry name" value="HTH_ArsR_DNA-bd_dom"/>
</dbReference>
<evidence type="ECO:0000256" key="2">
    <source>
        <dbReference type="ARBA" id="ARBA00023125"/>
    </source>
</evidence>